<name>A0A3N4MKD8_9BACT</name>
<organism evidence="1 2">
    <name type="scientific">Chitinophaga barathri</name>
    <dbReference type="NCBI Taxonomy" id="1647451"/>
    <lineage>
        <taxon>Bacteria</taxon>
        <taxon>Pseudomonadati</taxon>
        <taxon>Bacteroidota</taxon>
        <taxon>Chitinophagia</taxon>
        <taxon>Chitinophagales</taxon>
        <taxon>Chitinophagaceae</taxon>
        <taxon>Chitinophaga</taxon>
    </lineage>
</organism>
<protein>
    <submittedName>
        <fullName evidence="1">Uncharacterized protein</fullName>
    </submittedName>
</protein>
<keyword evidence="2" id="KW-1185">Reference proteome</keyword>
<evidence type="ECO:0000313" key="2">
    <source>
        <dbReference type="Proteomes" id="UP000279089"/>
    </source>
</evidence>
<evidence type="ECO:0000313" key="1">
    <source>
        <dbReference type="EMBL" id="RPD42387.1"/>
    </source>
</evidence>
<reference evidence="2" key="1">
    <citation type="submission" date="2018-11" db="EMBL/GenBank/DDBJ databases">
        <title>Chitinophaga lutea sp.nov., isolate from arsenic contaminated soil.</title>
        <authorList>
            <person name="Zong Y."/>
        </authorList>
    </citation>
    <scope>NUCLEOTIDE SEQUENCE [LARGE SCALE GENOMIC DNA]</scope>
    <source>
        <strain evidence="2">YLT18</strain>
    </source>
</reference>
<comment type="caution">
    <text evidence="1">The sequence shown here is derived from an EMBL/GenBank/DDBJ whole genome shotgun (WGS) entry which is preliminary data.</text>
</comment>
<dbReference type="EMBL" id="RMBX01000002">
    <property type="protein sequence ID" value="RPD42387.1"/>
    <property type="molecule type" value="Genomic_DNA"/>
</dbReference>
<gene>
    <name evidence="1" type="ORF">EG028_04205</name>
</gene>
<dbReference type="Proteomes" id="UP000279089">
    <property type="component" value="Unassembled WGS sequence"/>
</dbReference>
<proteinExistence type="predicted"/>
<accession>A0A3N4MKD8</accession>
<sequence>MSDVTSPLLGVISVLLIRARFYLAKARCHQFVFYPGEMQSRKKPDCMVGQCFYETDAPVLFTKQM</sequence>
<dbReference type="AlphaFoldDB" id="A0A3N4MKD8"/>